<evidence type="ECO:0000259" key="1">
    <source>
        <dbReference type="PROSITE" id="PS50206"/>
    </source>
</evidence>
<dbReference type="SMART" id="SM00450">
    <property type="entry name" value="RHOD"/>
    <property type="match status" value="1"/>
</dbReference>
<gene>
    <name evidence="2" type="ORF">G3N55_12640</name>
</gene>
<name>A0A6N9TR89_DISTH</name>
<dbReference type="CDD" id="cd00158">
    <property type="entry name" value="RHOD"/>
    <property type="match status" value="1"/>
</dbReference>
<dbReference type="AlphaFoldDB" id="A0A6N9TR89"/>
<comment type="caution">
    <text evidence="2">The sequence shown here is derived from an EMBL/GenBank/DDBJ whole genome shotgun (WGS) entry which is preliminary data.</text>
</comment>
<dbReference type="PANTHER" id="PTHR43031:SF1">
    <property type="entry name" value="PYRIDINE NUCLEOTIDE-DISULPHIDE OXIDOREDUCTASE"/>
    <property type="match status" value="1"/>
</dbReference>
<dbReference type="SUPFAM" id="SSF52821">
    <property type="entry name" value="Rhodanese/Cell cycle control phosphatase"/>
    <property type="match status" value="1"/>
</dbReference>
<dbReference type="RefSeq" id="WP_163300055.1">
    <property type="nucleotide sequence ID" value="NZ_JAAGRR010000286.1"/>
</dbReference>
<dbReference type="PANTHER" id="PTHR43031">
    <property type="entry name" value="FAD-DEPENDENT OXIDOREDUCTASE"/>
    <property type="match status" value="1"/>
</dbReference>
<dbReference type="Proteomes" id="UP000469346">
    <property type="component" value="Unassembled WGS sequence"/>
</dbReference>
<dbReference type="Gene3D" id="3.40.250.10">
    <property type="entry name" value="Rhodanese-like domain"/>
    <property type="match status" value="1"/>
</dbReference>
<dbReference type="InterPro" id="IPR036873">
    <property type="entry name" value="Rhodanese-like_dom_sf"/>
</dbReference>
<feature type="domain" description="Rhodanese" evidence="1">
    <location>
        <begin position="89"/>
        <end position="171"/>
    </location>
</feature>
<dbReference type="InterPro" id="IPR001763">
    <property type="entry name" value="Rhodanese-like_dom"/>
</dbReference>
<accession>A0A6N9TR89</accession>
<protein>
    <submittedName>
        <fullName evidence="2">Rhodanese-like domain-containing protein</fullName>
    </submittedName>
</protein>
<dbReference type="Pfam" id="PF00581">
    <property type="entry name" value="Rhodanese"/>
    <property type="match status" value="1"/>
</dbReference>
<feature type="non-terminal residue" evidence="2">
    <location>
        <position position="1"/>
    </location>
</feature>
<sequence length="178" mass="19687">PGESGAGERTAARYAALVRAGDRAFRNGDFAGAAERFRSAIVIRPADDAAWSRYRLAVLAAAGDDYLTSVPEDRYRVTPAELEQALRGGGPGFFLLDVRDPEEFDKGHLKDAVNIPFRRVLRHLDLLPGKDAPILLVCHTQRRAIHVLVVLRELGFTRVYTLKGGYAAYLKWKRRGAG</sequence>
<keyword evidence="3" id="KW-1185">Reference proteome</keyword>
<dbReference type="InterPro" id="IPR050229">
    <property type="entry name" value="GlpE_sulfurtransferase"/>
</dbReference>
<feature type="non-terminal residue" evidence="2">
    <location>
        <position position="178"/>
    </location>
</feature>
<dbReference type="PROSITE" id="PS50206">
    <property type="entry name" value="RHODANESE_3"/>
    <property type="match status" value="1"/>
</dbReference>
<dbReference type="EMBL" id="JAAGRR010000286">
    <property type="protein sequence ID" value="NDY43679.1"/>
    <property type="molecule type" value="Genomic_DNA"/>
</dbReference>
<evidence type="ECO:0000313" key="3">
    <source>
        <dbReference type="Proteomes" id="UP000469346"/>
    </source>
</evidence>
<evidence type="ECO:0000313" key="2">
    <source>
        <dbReference type="EMBL" id="NDY43679.1"/>
    </source>
</evidence>
<reference evidence="2 3" key="1">
    <citation type="submission" date="2020-02" db="EMBL/GenBank/DDBJ databases">
        <title>Comparative genomics of sulfur disproportionating microorganisms.</title>
        <authorList>
            <person name="Ward L.M."/>
            <person name="Bertran E."/>
            <person name="Johnston D.T."/>
        </authorList>
    </citation>
    <scope>NUCLEOTIDE SEQUENCE [LARGE SCALE GENOMIC DNA]</scope>
    <source>
        <strain evidence="2 3">DSM 100025</strain>
    </source>
</reference>
<proteinExistence type="predicted"/>
<organism evidence="2 3">
    <name type="scientific">Dissulfurirhabdus thermomarina</name>
    <dbReference type="NCBI Taxonomy" id="1765737"/>
    <lineage>
        <taxon>Bacteria</taxon>
        <taxon>Deltaproteobacteria</taxon>
        <taxon>Dissulfurirhabdaceae</taxon>
        <taxon>Dissulfurirhabdus</taxon>
    </lineage>
</organism>